<sequence>MTVMGQLEQKIAVITGADSGIGRGIALQFASEGASVVINYAHARDKAEAVQQAIEQKHGKAIILQANVGDCQQATGLIEQAVQQFGRIDILVNNAGMEIHSPFVDVTEEQFDRVLSIDLKGAFFCAQAAAREMIKQKTPGRIINTSSVHEDLAMPKNAPYCCAKGGMRMLMRTIALELAPYQITVNNIAPGAIHTPIDADVEADPEKMAALLKEIPLRRMGQPEEIGKLAVYLASDAAAYVTGSTYVIDGGLMINTGGL</sequence>
<evidence type="ECO:0000256" key="2">
    <source>
        <dbReference type="ARBA" id="ARBA00023002"/>
    </source>
</evidence>
<organism evidence="3 4">
    <name type="scientific">Ktedonobacter robiniae</name>
    <dbReference type="NCBI Taxonomy" id="2778365"/>
    <lineage>
        <taxon>Bacteria</taxon>
        <taxon>Bacillati</taxon>
        <taxon>Chloroflexota</taxon>
        <taxon>Ktedonobacteria</taxon>
        <taxon>Ktedonobacterales</taxon>
        <taxon>Ktedonobacteraceae</taxon>
        <taxon>Ktedonobacter</taxon>
    </lineage>
</organism>
<dbReference type="SUPFAM" id="SSF51735">
    <property type="entry name" value="NAD(P)-binding Rossmann-fold domains"/>
    <property type="match status" value="1"/>
</dbReference>
<dbReference type="PRINTS" id="PR00081">
    <property type="entry name" value="GDHRDH"/>
</dbReference>
<keyword evidence="4" id="KW-1185">Reference proteome</keyword>
<dbReference type="InterPro" id="IPR036291">
    <property type="entry name" value="NAD(P)-bd_dom_sf"/>
</dbReference>
<gene>
    <name evidence="3" type="ORF">KSB_04510</name>
</gene>
<dbReference type="NCBIfam" id="NF009466">
    <property type="entry name" value="PRK12826.1-2"/>
    <property type="match status" value="1"/>
</dbReference>
<dbReference type="InterPro" id="IPR020904">
    <property type="entry name" value="Sc_DH/Rdtase_CS"/>
</dbReference>
<dbReference type="NCBIfam" id="NF009384">
    <property type="entry name" value="PRK12743.1"/>
    <property type="match status" value="1"/>
</dbReference>
<keyword evidence="2" id="KW-0560">Oxidoreductase</keyword>
<dbReference type="Gene3D" id="3.40.50.720">
    <property type="entry name" value="NAD(P)-binding Rossmann-like Domain"/>
    <property type="match status" value="1"/>
</dbReference>
<accession>A0ABQ3UGY9</accession>
<dbReference type="PANTHER" id="PTHR43639:SF1">
    <property type="entry name" value="SHORT-CHAIN DEHYDROGENASE_REDUCTASE FAMILY PROTEIN"/>
    <property type="match status" value="1"/>
</dbReference>
<proteinExistence type="inferred from homology"/>
<dbReference type="PRINTS" id="PR00080">
    <property type="entry name" value="SDRFAMILY"/>
</dbReference>
<comment type="similarity">
    <text evidence="1">Belongs to the short-chain dehydrogenases/reductases (SDR) family.</text>
</comment>
<protein>
    <submittedName>
        <fullName evidence="3">Glucose-1-dehydrogenase</fullName>
    </submittedName>
</protein>
<evidence type="ECO:0000313" key="4">
    <source>
        <dbReference type="Proteomes" id="UP000654345"/>
    </source>
</evidence>
<evidence type="ECO:0000256" key="1">
    <source>
        <dbReference type="ARBA" id="ARBA00006484"/>
    </source>
</evidence>
<dbReference type="NCBIfam" id="NF005559">
    <property type="entry name" value="PRK07231.1"/>
    <property type="match status" value="1"/>
</dbReference>
<dbReference type="PANTHER" id="PTHR43639">
    <property type="entry name" value="OXIDOREDUCTASE, SHORT-CHAIN DEHYDROGENASE/REDUCTASE FAMILY (AFU_ORTHOLOGUE AFUA_5G02870)"/>
    <property type="match status" value="1"/>
</dbReference>
<dbReference type="InterPro" id="IPR002347">
    <property type="entry name" value="SDR_fam"/>
</dbReference>
<dbReference type="EMBL" id="BNJG01000001">
    <property type="protein sequence ID" value="GHO51976.1"/>
    <property type="molecule type" value="Genomic_DNA"/>
</dbReference>
<reference evidence="3 4" key="1">
    <citation type="journal article" date="2021" name="Int. J. Syst. Evol. Microbiol.">
        <title>Reticulibacter mediterranei gen. nov., sp. nov., within the new family Reticulibacteraceae fam. nov., and Ktedonospora formicarum gen. nov., sp. nov., Ktedonobacter robiniae sp. nov., Dictyobacter formicarum sp. nov. and Dictyobacter arantiisoli sp. nov., belonging to the class Ktedonobacteria.</title>
        <authorList>
            <person name="Yabe S."/>
            <person name="Zheng Y."/>
            <person name="Wang C.M."/>
            <person name="Sakai Y."/>
            <person name="Abe K."/>
            <person name="Yokota A."/>
            <person name="Donadio S."/>
            <person name="Cavaletti L."/>
            <person name="Monciardini P."/>
        </authorList>
    </citation>
    <scope>NUCLEOTIDE SEQUENCE [LARGE SCALE GENOMIC DNA]</scope>
    <source>
        <strain evidence="3 4">SOSP1-30</strain>
    </source>
</reference>
<name>A0ABQ3UGY9_9CHLR</name>
<evidence type="ECO:0000313" key="3">
    <source>
        <dbReference type="EMBL" id="GHO51976.1"/>
    </source>
</evidence>
<comment type="caution">
    <text evidence="3">The sequence shown here is derived from an EMBL/GenBank/DDBJ whole genome shotgun (WGS) entry which is preliminary data.</text>
</comment>
<dbReference type="Proteomes" id="UP000654345">
    <property type="component" value="Unassembled WGS sequence"/>
</dbReference>
<dbReference type="PROSITE" id="PS00061">
    <property type="entry name" value="ADH_SHORT"/>
    <property type="match status" value="1"/>
</dbReference>
<dbReference type="Pfam" id="PF13561">
    <property type="entry name" value="adh_short_C2"/>
    <property type="match status" value="1"/>
</dbReference>